<dbReference type="CDD" id="cd01561">
    <property type="entry name" value="CBS_like"/>
    <property type="match status" value="1"/>
</dbReference>
<keyword evidence="3" id="KW-0663">Pyridoxal phosphate</keyword>
<dbReference type="InterPro" id="IPR005856">
    <property type="entry name" value="Cys_synth"/>
</dbReference>
<organism evidence="6 7">
    <name type="scientific">Fulvimarina uroteuthidis</name>
    <dbReference type="NCBI Taxonomy" id="3098149"/>
    <lineage>
        <taxon>Bacteria</taxon>
        <taxon>Pseudomonadati</taxon>
        <taxon>Pseudomonadota</taxon>
        <taxon>Alphaproteobacteria</taxon>
        <taxon>Hyphomicrobiales</taxon>
        <taxon>Aurantimonadaceae</taxon>
        <taxon>Fulvimarina</taxon>
    </lineage>
</organism>
<dbReference type="Gene3D" id="3.40.50.1100">
    <property type="match status" value="2"/>
</dbReference>
<feature type="domain" description="Tryptophan synthase beta chain-like PALP" evidence="5">
    <location>
        <begin position="24"/>
        <end position="311"/>
    </location>
</feature>
<dbReference type="InterPro" id="IPR036052">
    <property type="entry name" value="TrpB-like_PALP_sf"/>
</dbReference>
<evidence type="ECO:0000313" key="6">
    <source>
        <dbReference type="EMBL" id="MDY8109231.1"/>
    </source>
</evidence>
<dbReference type="InterPro" id="IPR001926">
    <property type="entry name" value="TrpB-like_PALP"/>
</dbReference>
<dbReference type="SUPFAM" id="SSF53686">
    <property type="entry name" value="Tryptophan synthase beta subunit-like PLP-dependent enzymes"/>
    <property type="match status" value="1"/>
</dbReference>
<gene>
    <name evidence="6" type="primary">cysK</name>
    <name evidence="6" type="ORF">U0C82_08750</name>
</gene>
<evidence type="ECO:0000256" key="1">
    <source>
        <dbReference type="ARBA" id="ARBA00001933"/>
    </source>
</evidence>
<evidence type="ECO:0000256" key="4">
    <source>
        <dbReference type="ARBA" id="ARBA00047931"/>
    </source>
</evidence>
<comment type="cofactor">
    <cofactor evidence="1">
        <name>pyridoxal 5'-phosphate</name>
        <dbReference type="ChEBI" id="CHEBI:597326"/>
    </cofactor>
</comment>
<comment type="caution">
    <text evidence="6">The sequence shown here is derived from an EMBL/GenBank/DDBJ whole genome shotgun (WGS) entry which is preliminary data.</text>
</comment>
<comment type="catalytic activity">
    <reaction evidence="4">
        <text>O-acetyl-L-serine + hydrogen sulfide = L-cysteine + acetate</text>
        <dbReference type="Rhea" id="RHEA:14829"/>
        <dbReference type="ChEBI" id="CHEBI:29919"/>
        <dbReference type="ChEBI" id="CHEBI:30089"/>
        <dbReference type="ChEBI" id="CHEBI:35235"/>
        <dbReference type="ChEBI" id="CHEBI:58340"/>
        <dbReference type="EC" id="2.5.1.47"/>
    </reaction>
</comment>
<dbReference type="Pfam" id="PF00291">
    <property type="entry name" value="PALP"/>
    <property type="match status" value="1"/>
</dbReference>
<dbReference type="RefSeq" id="WP_322186683.1">
    <property type="nucleotide sequence ID" value="NZ_JAXLPB010000002.1"/>
</dbReference>
<dbReference type="NCBIfam" id="TIGR01136">
    <property type="entry name" value="cysKM"/>
    <property type="match status" value="1"/>
</dbReference>
<proteinExistence type="predicted"/>
<dbReference type="EMBL" id="JAXLPB010000002">
    <property type="protein sequence ID" value="MDY8109231.1"/>
    <property type="molecule type" value="Genomic_DNA"/>
</dbReference>
<dbReference type="InterPro" id="IPR050214">
    <property type="entry name" value="Cys_Synth/Cystath_Beta-Synth"/>
</dbReference>
<dbReference type="InterPro" id="IPR005859">
    <property type="entry name" value="CysK"/>
</dbReference>
<accession>A0ABU5I1H1</accession>
<evidence type="ECO:0000313" key="7">
    <source>
        <dbReference type="Proteomes" id="UP001294412"/>
    </source>
</evidence>
<keyword evidence="7" id="KW-1185">Reference proteome</keyword>
<sequence length="342" mass="36420">MDDQTQSQEARTHGRGKIYDSIIDTIGNTPLVRLRKLADEKGVKANLLAKLEFFNPIASVKDRIGVAMLEKLEADGTIEPGKTTLVEPTSGNTGIALAFAAAAKGYNLILTMPETMSIERRKMLRLMGAQLVLTEGAKGMKGAIARAEELVGEIPNAVIPQQFENPANPQIHRVTTAEEIWNDTKGEVDIFVAGIGTGGTITGVGQVLKQRKPGVHVVAVEPDASPILSGGQPGPHKLQGIGAGFAPKILDRDIYDEVVTVSNEESFEMARLVARLEGVPVGISSGSALAAAIKVGQRDGMEGKNIVVIIPSFAERYLSTALFEGLIDEDEPKEPRQGAPSI</sequence>
<dbReference type="PANTHER" id="PTHR10314">
    <property type="entry name" value="CYSTATHIONINE BETA-SYNTHASE"/>
    <property type="match status" value="1"/>
</dbReference>
<dbReference type="EC" id="2.5.1.47" evidence="2"/>
<name>A0ABU5I1H1_9HYPH</name>
<dbReference type="NCBIfam" id="TIGR01139">
    <property type="entry name" value="cysK"/>
    <property type="match status" value="1"/>
</dbReference>
<dbReference type="GO" id="GO:0004124">
    <property type="term" value="F:cysteine synthase activity"/>
    <property type="evidence" value="ECO:0007669"/>
    <property type="project" value="UniProtKB-EC"/>
</dbReference>
<dbReference type="Proteomes" id="UP001294412">
    <property type="component" value="Unassembled WGS sequence"/>
</dbReference>
<evidence type="ECO:0000256" key="2">
    <source>
        <dbReference type="ARBA" id="ARBA00012681"/>
    </source>
</evidence>
<evidence type="ECO:0000259" key="5">
    <source>
        <dbReference type="Pfam" id="PF00291"/>
    </source>
</evidence>
<reference evidence="6 7" key="1">
    <citation type="submission" date="2023-12" db="EMBL/GenBank/DDBJ databases">
        <title>Description of Novel Strain Fulvimarina sp. 2208YS6-2-32 isolated from Uroteuthis (Photololigo) edulis.</title>
        <authorList>
            <person name="Park J.-S."/>
        </authorList>
    </citation>
    <scope>NUCLEOTIDE SEQUENCE [LARGE SCALE GENOMIC DNA]</scope>
    <source>
        <strain evidence="6 7">2208YS6-2-32</strain>
    </source>
</reference>
<keyword evidence="6" id="KW-0808">Transferase</keyword>
<evidence type="ECO:0000256" key="3">
    <source>
        <dbReference type="ARBA" id="ARBA00022898"/>
    </source>
</evidence>
<protein>
    <recommendedName>
        <fullName evidence="2">cysteine synthase</fullName>
        <ecNumber evidence="2">2.5.1.47</ecNumber>
    </recommendedName>
</protein>